<dbReference type="EMBL" id="CADCXW020000348">
    <property type="protein sequence ID" value="CAD1582072.1"/>
    <property type="molecule type" value="Genomic_DNA"/>
</dbReference>
<protein>
    <recommendedName>
        <fullName evidence="2">EDR1/CTR1/ARMC3-like peptidase-like domain-containing protein</fullName>
    </recommendedName>
</protein>
<proteinExistence type="predicted"/>
<dbReference type="InterPro" id="IPR052441">
    <property type="entry name" value="Armadillo-Ser/Thr_Kinase"/>
</dbReference>
<feature type="domain" description="EDR1/CTR1/ARMC3-like peptidase-like" evidence="2">
    <location>
        <begin position="2"/>
        <end position="119"/>
    </location>
</feature>
<reference evidence="3" key="1">
    <citation type="submission" date="2020-07" db="EMBL/GenBank/DDBJ databases">
        <authorList>
            <person name="Ferguson B K."/>
        </authorList>
    </citation>
    <scope>NUCLEOTIDE SEQUENCE</scope>
    <source>
        <strain evidence="3">L06</strain>
    </source>
</reference>
<dbReference type="PANTHER" id="PTHR46618:SF1">
    <property type="entry name" value="ARMADILLO REPEAT-CONTAINING PROTEIN 3"/>
    <property type="match status" value="1"/>
</dbReference>
<evidence type="ECO:0000256" key="1">
    <source>
        <dbReference type="ARBA" id="ARBA00022737"/>
    </source>
</evidence>
<evidence type="ECO:0000259" key="2">
    <source>
        <dbReference type="Pfam" id="PF14381"/>
    </source>
</evidence>
<evidence type="ECO:0000313" key="3">
    <source>
        <dbReference type="EMBL" id="CAD1582072.1"/>
    </source>
</evidence>
<dbReference type="PANTHER" id="PTHR46618">
    <property type="entry name" value="ARMADILLO REPEAT-CONTAINING PROTEIN 3"/>
    <property type="match status" value="1"/>
</dbReference>
<keyword evidence="1" id="KW-0677">Repeat</keyword>
<name>A0A6V7M0V3_9HYME</name>
<dbReference type="AlphaFoldDB" id="A0A6V7M0V3"/>
<organism evidence="3">
    <name type="scientific">Bracon brevicornis</name>
    <dbReference type="NCBI Taxonomy" id="1563983"/>
    <lineage>
        <taxon>Eukaryota</taxon>
        <taxon>Metazoa</taxon>
        <taxon>Ecdysozoa</taxon>
        <taxon>Arthropoda</taxon>
        <taxon>Hexapoda</taxon>
        <taxon>Insecta</taxon>
        <taxon>Pterygota</taxon>
        <taxon>Neoptera</taxon>
        <taxon>Endopterygota</taxon>
        <taxon>Hymenoptera</taxon>
        <taxon>Apocrita</taxon>
        <taxon>Ichneumonoidea</taxon>
        <taxon>Braconidae</taxon>
        <taxon>Braconinae</taxon>
        <taxon>Bracon</taxon>
    </lineage>
</organism>
<accession>A0A6V7M0V3</accession>
<gene>
    <name evidence="3" type="ORF">BBRV_LOCUS120817</name>
</gene>
<dbReference type="InterPro" id="IPR055164">
    <property type="entry name" value="EDR1/CTR1/ARMC3-like_pept-like"/>
</dbReference>
<sequence>MLAKFIAQKLSHIDSSSPNNHEQYILDNHLKELRDSLETSVIPLGKLRFGLYFERALLFKAIADQISLPASLVRGEYRKSWIEIACPQQHQSPTKNYLPTKLLRPNFIVDLMDNPGELIPINSLKALHYLEYKSNVHH</sequence>
<dbReference type="Pfam" id="PF14381">
    <property type="entry name" value="EDR1_CTR1_ARMC3_pept"/>
    <property type="match status" value="1"/>
</dbReference>